<protein>
    <recommendedName>
        <fullName evidence="4">ATP-dependent DNA ligase family profile domain-containing protein</fullName>
    </recommendedName>
</protein>
<proteinExistence type="predicted"/>
<feature type="compositionally biased region" description="Low complexity" evidence="1">
    <location>
        <begin position="128"/>
        <end position="146"/>
    </location>
</feature>
<evidence type="ECO:0000256" key="1">
    <source>
        <dbReference type="SAM" id="MobiDB-lite"/>
    </source>
</evidence>
<sequence>MHPQHGSVRGRRYTKRRQRLLDLVGGLGPPIQALPAMVWYETLQAQGVEGIVAKRAGGTYRGGAREWRKIRHAETEDLVVGYTGARSRPRALAVRRPDGASPSPSASPARSPPPRTTSSPPAQDPGGAPTTARPTPAPPSASSSKP</sequence>
<dbReference type="Proteomes" id="UP000664109">
    <property type="component" value="Unassembled WGS sequence"/>
</dbReference>
<gene>
    <name evidence="2" type="ORF">JE024_38205</name>
</gene>
<evidence type="ECO:0000313" key="2">
    <source>
        <dbReference type="EMBL" id="MBM9624395.1"/>
    </source>
</evidence>
<evidence type="ECO:0000313" key="3">
    <source>
        <dbReference type="Proteomes" id="UP000664109"/>
    </source>
</evidence>
<organism evidence="2 3">
    <name type="scientific">Streptomyces zhihengii</name>
    <dbReference type="NCBI Taxonomy" id="1818004"/>
    <lineage>
        <taxon>Bacteria</taxon>
        <taxon>Bacillati</taxon>
        <taxon>Actinomycetota</taxon>
        <taxon>Actinomycetes</taxon>
        <taxon>Kitasatosporales</taxon>
        <taxon>Streptomycetaceae</taxon>
        <taxon>Streptomyces</taxon>
    </lineage>
</organism>
<evidence type="ECO:0008006" key="4">
    <source>
        <dbReference type="Google" id="ProtNLM"/>
    </source>
</evidence>
<dbReference type="RefSeq" id="WP_205378396.1">
    <property type="nucleotide sequence ID" value="NZ_JAFEJA010000002.1"/>
</dbReference>
<reference evidence="2 3" key="1">
    <citation type="journal article" date="2016" name="Arch. Microbiol.">
        <title>Streptomyces zhihengii sp. nov., isolated from rhizospheric soil of Psammosilene tunicoides.</title>
        <authorList>
            <person name="Huang M.J."/>
            <person name="Fei J.J."/>
            <person name="Salam N."/>
            <person name="Kim C.J."/>
            <person name="Hozzein W.N."/>
            <person name="Xiao M."/>
            <person name="Huang H.Q."/>
            <person name="Li W.J."/>
        </authorList>
    </citation>
    <scope>NUCLEOTIDE SEQUENCE [LARGE SCALE GENOMIC DNA]</scope>
    <source>
        <strain evidence="2 3">YIM T102</strain>
    </source>
</reference>
<name>A0ABS2V3G5_9ACTN</name>
<keyword evidence="3" id="KW-1185">Reference proteome</keyword>
<feature type="region of interest" description="Disordered" evidence="1">
    <location>
        <begin position="82"/>
        <end position="146"/>
    </location>
</feature>
<accession>A0ABS2V3G5</accession>
<dbReference type="EMBL" id="JAFEJA010000002">
    <property type="protein sequence ID" value="MBM9624395.1"/>
    <property type="molecule type" value="Genomic_DNA"/>
</dbReference>
<feature type="compositionally biased region" description="Low complexity" evidence="1">
    <location>
        <begin position="100"/>
        <end position="109"/>
    </location>
</feature>
<dbReference type="SUPFAM" id="SSF56091">
    <property type="entry name" value="DNA ligase/mRNA capping enzyme, catalytic domain"/>
    <property type="match status" value="1"/>
</dbReference>
<comment type="caution">
    <text evidence="2">The sequence shown here is derived from an EMBL/GenBank/DDBJ whole genome shotgun (WGS) entry which is preliminary data.</text>
</comment>
<dbReference type="Gene3D" id="3.30.1490.70">
    <property type="match status" value="1"/>
</dbReference>